<keyword evidence="2" id="KW-1185">Reference proteome</keyword>
<dbReference type="RefSeq" id="WP_205379008.1">
    <property type="nucleotide sequence ID" value="NZ_JAFEJA010000004.1"/>
</dbReference>
<gene>
    <name evidence="1" type="ORF">JE024_40645</name>
</gene>
<evidence type="ECO:0000313" key="1">
    <source>
        <dbReference type="EMBL" id="MBM9624826.1"/>
    </source>
</evidence>
<proteinExistence type="predicted"/>
<evidence type="ECO:0000313" key="2">
    <source>
        <dbReference type="Proteomes" id="UP000664109"/>
    </source>
</evidence>
<reference evidence="1 2" key="1">
    <citation type="journal article" date="2016" name="Arch. Microbiol.">
        <title>Streptomyces zhihengii sp. nov., isolated from rhizospheric soil of Psammosilene tunicoides.</title>
        <authorList>
            <person name="Huang M.J."/>
            <person name="Fei J.J."/>
            <person name="Salam N."/>
            <person name="Kim C.J."/>
            <person name="Hozzein W.N."/>
            <person name="Xiao M."/>
            <person name="Huang H.Q."/>
            <person name="Li W.J."/>
        </authorList>
    </citation>
    <scope>NUCLEOTIDE SEQUENCE [LARGE SCALE GENOMIC DNA]</scope>
    <source>
        <strain evidence="1 2">YIM T102</strain>
    </source>
</reference>
<geneLocation type="plasmid" evidence="1">
    <name>unnamed2</name>
</geneLocation>
<sequence>MSSDRSVDRLECLLARAHQQLGIAVQDGLMGSDGPPVLRDPDQVLGRLLAAAHRQTGAVVSERLASWNAQRRAGHDASRNAVPSGGLMCRAAAVRLKYREEALKRARRYMPLNVVHVVRDAADAVQQVIAFLEFDQPVPKEHLARLEQRGYGMRRLVALPQVPQRPSALGGFDYVDEVDAYLTSCTEPLVAQVRRVLHLFDSDVTPYFDEASMSWLGFLEVAQDLADDLDLAHREAVALSRAVTSVEEASSDFRGADLRSVNLTGVALEGIRWNTSTVWPAEWEERIWRASLATASGGGELVVRGEPHDSTVPADI</sequence>
<evidence type="ECO:0008006" key="3">
    <source>
        <dbReference type="Google" id="ProtNLM"/>
    </source>
</evidence>
<dbReference type="Proteomes" id="UP000664109">
    <property type="component" value="Unassembled WGS sequence"/>
</dbReference>
<name>A0ABS2V5Q4_9ACTN</name>
<accession>A0ABS2V5Q4</accession>
<dbReference type="EMBL" id="JAFEJA010000004">
    <property type="protein sequence ID" value="MBM9624826.1"/>
    <property type="molecule type" value="Genomic_DNA"/>
</dbReference>
<keyword evidence="1" id="KW-0614">Plasmid</keyword>
<organism evidence="1 2">
    <name type="scientific">Streptomyces zhihengii</name>
    <dbReference type="NCBI Taxonomy" id="1818004"/>
    <lineage>
        <taxon>Bacteria</taxon>
        <taxon>Bacillati</taxon>
        <taxon>Actinomycetota</taxon>
        <taxon>Actinomycetes</taxon>
        <taxon>Kitasatosporales</taxon>
        <taxon>Streptomycetaceae</taxon>
        <taxon>Streptomyces</taxon>
    </lineage>
</organism>
<comment type="caution">
    <text evidence="1">The sequence shown here is derived from an EMBL/GenBank/DDBJ whole genome shotgun (WGS) entry which is preliminary data.</text>
</comment>
<protein>
    <recommendedName>
        <fullName evidence="3">Pentapeptide repeat-containing protein</fullName>
    </recommendedName>
</protein>